<sequence>MVMHRSQSRIVNTQGYLGIALLLLLPIAVLTVRSGAWQQGLSLYALACAGSALLVVVALVLLLLPRYAQFRPDIFKRTLFALPGALLLLSLLGNQGEIPPIHDISTDVVNPPEFVAALEQRGPDANPVKVDADVINAQLAAYPEVKTLRSDLPLEEAFANAVAVAKDMRWEIIREDLNAGVIEAVDTTRIMNFKDDVAIRVTTDEQGTLVDLRSVSRVGQSDLGANAARIGDFLTRFQSR</sequence>
<evidence type="ECO:0000313" key="2">
    <source>
        <dbReference type="EMBL" id="GHD26325.1"/>
    </source>
</evidence>
<dbReference type="InterPro" id="IPR010865">
    <property type="entry name" value="DUF1499"/>
</dbReference>
<reference evidence="2" key="2">
    <citation type="submission" date="2020-09" db="EMBL/GenBank/DDBJ databases">
        <authorList>
            <person name="Sun Q."/>
            <person name="Kim S."/>
        </authorList>
    </citation>
    <scope>NUCLEOTIDE SEQUENCE</scope>
    <source>
        <strain evidence="2">KCTC 23430</strain>
    </source>
</reference>
<gene>
    <name evidence="2" type="ORF">GCM10007053_03120</name>
</gene>
<evidence type="ECO:0008006" key="4">
    <source>
        <dbReference type="Google" id="ProtNLM"/>
    </source>
</evidence>
<feature type="transmembrane region" description="Helical" evidence="1">
    <location>
        <begin position="44"/>
        <end position="62"/>
    </location>
</feature>
<organism evidence="2 3">
    <name type="scientific">Parahalioglobus pacificus</name>
    <dbReference type="NCBI Taxonomy" id="930806"/>
    <lineage>
        <taxon>Bacteria</taxon>
        <taxon>Pseudomonadati</taxon>
        <taxon>Pseudomonadota</taxon>
        <taxon>Gammaproteobacteria</taxon>
        <taxon>Cellvibrionales</taxon>
        <taxon>Halieaceae</taxon>
        <taxon>Parahalioglobus</taxon>
    </lineage>
</organism>
<dbReference type="EMBL" id="BMYM01000001">
    <property type="protein sequence ID" value="GHD26325.1"/>
    <property type="molecule type" value="Genomic_DNA"/>
</dbReference>
<keyword evidence="1" id="KW-0812">Transmembrane</keyword>
<comment type="caution">
    <text evidence="2">The sequence shown here is derived from an EMBL/GenBank/DDBJ whole genome shotgun (WGS) entry which is preliminary data.</text>
</comment>
<dbReference type="AlphaFoldDB" id="A0A918XD17"/>
<dbReference type="Pfam" id="PF07386">
    <property type="entry name" value="DUF1499"/>
    <property type="match status" value="1"/>
</dbReference>
<dbReference type="Proteomes" id="UP000644693">
    <property type="component" value="Unassembled WGS sequence"/>
</dbReference>
<keyword evidence="1" id="KW-0472">Membrane</keyword>
<name>A0A918XD17_9GAMM</name>
<keyword evidence="3" id="KW-1185">Reference proteome</keyword>
<keyword evidence="1" id="KW-1133">Transmembrane helix</keyword>
<protein>
    <recommendedName>
        <fullName evidence="4">DUF1499 domain-containing protein</fullName>
    </recommendedName>
</protein>
<evidence type="ECO:0000313" key="3">
    <source>
        <dbReference type="Proteomes" id="UP000644693"/>
    </source>
</evidence>
<proteinExistence type="predicted"/>
<evidence type="ECO:0000256" key="1">
    <source>
        <dbReference type="SAM" id="Phobius"/>
    </source>
</evidence>
<reference evidence="2" key="1">
    <citation type="journal article" date="2014" name="Int. J. Syst. Evol. Microbiol.">
        <title>Complete genome sequence of Corynebacterium casei LMG S-19264T (=DSM 44701T), isolated from a smear-ripened cheese.</title>
        <authorList>
            <consortium name="US DOE Joint Genome Institute (JGI-PGF)"/>
            <person name="Walter F."/>
            <person name="Albersmeier A."/>
            <person name="Kalinowski J."/>
            <person name="Ruckert C."/>
        </authorList>
    </citation>
    <scope>NUCLEOTIDE SEQUENCE</scope>
    <source>
        <strain evidence="2">KCTC 23430</strain>
    </source>
</reference>
<accession>A0A918XD17</accession>